<name>A0A2H0QWS9_9BACT</name>
<protein>
    <recommendedName>
        <fullName evidence="4">Methyltransferase small domain-containing protein</fullName>
    </recommendedName>
</protein>
<feature type="domain" description="Methyltransferase small" evidence="4">
    <location>
        <begin position="42"/>
        <end position="177"/>
    </location>
</feature>
<dbReference type="Gene3D" id="3.40.50.150">
    <property type="entry name" value="Vaccinia Virus protein VP39"/>
    <property type="match status" value="1"/>
</dbReference>
<dbReference type="GO" id="GO:0032259">
    <property type="term" value="P:methylation"/>
    <property type="evidence" value="ECO:0007669"/>
    <property type="project" value="UniProtKB-KW"/>
</dbReference>
<dbReference type="AlphaFoldDB" id="A0A2H0QWS9"/>
<keyword evidence="1" id="KW-0489">Methyltransferase</keyword>
<evidence type="ECO:0000313" key="5">
    <source>
        <dbReference type="EMBL" id="PIR38274.1"/>
    </source>
</evidence>
<evidence type="ECO:0000256" key="1">
    <source>
        <dbReference type="ARBA" id="ARBA00022603"/>
    </source>
</evidence>
<accession>A0A2H0QWS9</accession>
<dbReference type="SUPFAM" id="SSF53335">
    <property type="entry name" value="S-adenosyl-L-methionine-dependent methyltransferases"/>
    <property type="match status" value="1"/>
</dbReference>
<gene>
    <name evidence="5" type="ORF">COV34_01540</name>
</gene>
<dbReference type="InterPro" id="IPR052190">
    <property type="entry name" value="Euk-Arch_PrmC-MTase"/>
</dbReference>
<dbReference type="GO" id="GO:0008276">
    <property type="term" value="F:protein methyltransferase activity"/>
    <property type="evidence" value="ECO:0007669"/>
    <property type="project" value="TreeGrafter"/>
</dbReference>
<dbReference type="GO" id="GO:0035657">
    <property type="term" value="C:eRF1 methyltransferase complex"/>
    <property type="evidence" value="ECO:0007669"/>
    <property type="project" value="TreeGrafter"/>
</dbReference>
<evidence type="ECO:0000259" key="4">
    <source>
        <dbReference type="Pfam" id="PF05175"/>
    </source>
</evidence>
<dbReference type="PANTHER" id="PTHR45875:SF1">
    <property type="entry name" value="METHYLTRANSFERASE N6AMT1"/>
    <property type="match status" value="1"/>
</dbReference>
<dbReference type="Proteomes" id="UP000231333">
    <property type="component" value="Unassembled WGS sequence"/>
</dbReference>
<keyword evidence="2" id="KW-0808">Transferase</keyword>
<evidence type="ECO:0000313" key="6">
    <source>
        <dbReference type="Proteomes" id="UP000231333"/>
    </source>
</evidence>
<sequence length="217" mass="24926">MIYKRHPTIDHYLYKVRLHTEPYTTNVLGKDIIVYPYVMSPKYDRSSRIFISMMPNQKGKDFLEIGSGCGIVSVFAALTGARHIVATDINEYATQNTKENFELHNIRNATVIKSDLFQNIRGTFDTIFFNAPFHGNKPMDILEKGTSDNGYNTLKRFFGTVSQFLKPHGEILLGFSDMSDIQLLEQLIKNNSFKIKDLKSEQNGDWTAYFYTIIKSN</sequence>
<keyword evidence="3" id="KW-0949">S-adenosyl-L-methionine</keyword>
<organism evidence="5 6">
    <name type="scientific">Candidatus Zambryskibacteria bacterium CG10_big_fil_rev_8_21_14_0_10_42_12</name>
    <dbReference type="NCBI Taxonomy" id="1975115"/>
    <lineage>
        <taxon>Bacteria</taxon>
        <taxon>Candidatus Zambryskiibacteriota</taxon>
    </lineage>
</organism>
<proteinExistence type="predicted"/>
<comment type="caution">
    <text evidence="5">The sequence shown here is derived from an EMBL/GenBank/DDBJ whole genome shotgun (WGS) entry which is preliminary data.</text>
</comment>
<dbReference type="InterPro" id="IPR029063">
    <property type="entry name" value="SAM-dependent_MTases_sf"/>
</dbReference>
<dbReference type="GO" id="GO:0008757">
    <property type="term" value="F:S-adenosylmethionine-dependent methyltransferase activity"/>
    <property type="evidence" value="ECO:0007669"/>
    <property type="project" value="TreeGrafter"/>
</dbReference>
<reference evidence="5 6" key="1">
    <citation type="submission" date="2017-09" db="EMBL/GenBank/DDBJ databases">
        <title>Depth-based differentiation of microbial function through sediment-hosted aquifers and enrichment of novel symbionts in the deep terrestrial subsurface.</title>
        <authorList>
            <person name="Probst A.J."/>
            <person name="Ladd B."/>
            <person name="Jarett J.K."/>
            <person name="Geller-Mcgrath D.E."/>
            <person name="Sieber C.M."/>
            <person name="Emerson J.B."/>
            <person name="Anantharaman K."/>
            <person name="Thomas B.C."/>
            <person name="Malmstrom R."/>
            <person name="Stieglmeier M."/>
            <person name="Klingl A."/>
            <person name="Woyke T."/>
            <person name="Ryan C.M."/>
            <person name="Banfield J.F."/>
        </authorList>
    </citation>
    <scope>NUCLEOTIDE SEQUENCE [LARGE SCALE GENOMIC DNA]</scope>
    <source>
        <strain evidence="5">CG10_big_fil_rev_8_21_14_0_10_42_12</strain>
    </source>
</reference>
<dbReference type="PANTHER" id="PTHR45875">
    <property type="entry name" value="METHYLTRANSFERASE N6AMT1"/>
    <property type="match status" value="1"/>
</dbReference>
<dbReference type="Pfam" id="PF05175">
    <property type="entry name" value="MTS"/>
    <property type="match status" value="1"/>
</dbReference>
<dbReference type="CDD" id="cd02440">
    <property type="entry name" value="AdoMet_MTases"/>
    <property type="match status" value="1"/>
</dbReference>
<evidence type="ECO:0000256" key="3">
    <source>
        <dbReference type="ARBA" id="ARBA00022691"/>
    </source>
</evidence>
<dbReference type="InterPro" id="IPR007848">
    <property type="entry name" value="Small_mtfrase_dom"/>
</dbReference>
<dbReference type="EMBL" id="PCXL01000011">
    <property type="protein sequence ID" value="PIR38274.1"/>
    <property type="molecule type" value="Genomic_DNA"/>
</dbReference>
<evidence type="ECO:0000256" key="2">
    <source>
        <dbReference type="ARBA" id="ARBA00022679"/>
    </source>
</evidence>